<dbReference type="AlphaFoldDB" id="A0A1T5MB62"/>
<dbReference type="InterPro" id="IPR015813">
    <property type="entry name" value="Pyrv/PenolPyrv_kinase-like_dom"/>
</dbReference>
<keyword evidence="2" id="KW-1185">Reference proteome</keyword>
<proteinExistence type="predicted"/>
<dbReference type="STRING" id="688867.SAMN05660236_4893"/>
<dbReference type="OrthoDB" id="9780430at2"/>
<keyword evidence="1" id="KW-0456">Lyase</keyword>
<evidence type="ECO:0000313" key="2">
    <source>
        <dbReference type="Proteomes" id="UP000190961"/>
    </source>
</evidence>
<dbReference type="EMBL" id="FUZU01000004">
    <property type="protein sequence ID" value="SKC85487.1"/>
    <property type="molecule type" value="Genomic_DNA"/>
</dbReference>
<gene>
    <name evidence="1" type="ORF">SAMN05660236_4893</name>
</gene>
<dbReference type="InterPro" id="IPR039556">
    <property type="entry name" value="ICL/PEPM"/>
</dbReference>
<accession>A0A1T5MB62</accession>
<reference evidence="1 2" key="1">
    <citation type="submission" date="2017-02" db="EMBL/GenBank/DDBJ databases">
        <authorList>
            <person name="Peterson S.W."/>
        </authorList>
    </citation>
    <scope>NUCLEOTIDE SEQUENCE [LARGE SCALE GENOMIC DNA]</scope>
    <source>
        <strain evidence="1 2">DSM 25262</strain>
    </source>
</reference>
<dbReference type="Pfam" id="PF13714">
    <property type="entry name" value="PEP_mutase"/>
    <property type="match status" value="1"/>
</dbReference>
<protein>
    <submittedName>
        <fullName evidence="1">2-Methylisocitrate lyase, PEP mutase family</fullName>
    </submittedName>
</protein>
<dbReference type="PANTHER" id="PTHR42905">
    <property type="entry name" value="PHOSPHOENOLPYRUVATE CARBOXYLASE"/>
    <property type="match status" value="1"/>
</dbReference>
<dbReference type="PANTHER" id="PTHR42905:SF16">
    <property type="entry name" value="CARBOXYPHOSPHONOENOLPYRUVATE PHOSPHONOMUTASE-LIKE PROTEIN (AFU_ORTHOLOGUE AFUA_5G07230)"/>
    <property type="match status" value="1"/>
</dbReference>
<organism evidence="1 2">
    <name type="scientific">Ohtaekwangia koreensis</name>
    <dbReference type="NCBI Taxonomy" id="688867"/>
    <lineage>
        <taxon>Bacteria</taxon>
        <taxon>Pseudomonadati</taxon>
        <taxon>Bacteroidota</taxon>
        <taxon>Cytophagia</taxon>
        <taxon>Cytophagales</taxon>
        <taxon>Fulvivirgaceae</taxon>
        <taxon>Ohtaekwangia</taxon>
    </lineage>
</organism>
<sequence length="262" mass="29032">MNSFETFSQLHHQPNPLLIGNIWDVNSAKTFERIGFKAIGTSSAAVANSFGYDDGERLPFDILLRLAKRVADEVHIPFSVDMEAGYSRTTVGIIENIEKLHDVGVAGINLEDTLADKSRQLQPVNDFQKAIAAITEYIIQKNMKIFLNIRTDGFLLGMPTALTETVKRIKRYEAAGANGIFVPCITAESDIKEVLDNTSLPLNVMCMPDLPDFDVLKSLGVKRISMGNFVHGYINKKLEDIGTAIFQDQSFASLFQNSKVSN</sequence>
<dbReference type="RefSeq" id="WP_079689418.1">
    <property type="nucleotide sequence ID" value="NZ_FUZU01000004.1"/>
</dbReference>
<dbReference type="Gene3D" id="3.20.20.60">
    <property type="entry name" value="Phosphoenolpyruvate-binding domains"/>
    <property type="match status" value="1"/>
</dbReference>
<dbReference type="GO" id="GO:0016829">
    <property type="term" value="F:lyase activity"/>
    <property type="evidence" value="ECO:0007669"/>
    <property type="project" value="UniProtKB-KW"/>
</dbReference>
<evidence type="ECO:0000313" key="1">
    <source>
        <dbReference type="EMBL" id="SKC85487.1"/>
    </source>
</evidence>
<dbReference type="Proteomes" id="UP000190961">
    <property type="component" value="Unassembled WGS sequence"/>
</dbReference>
<dbReference type="SUPFAM" id="SSF51621">
    <property type="entry name" value="Phosphoenolpyruvate/pyruvate domain"/>
    <property type="match status" value="1"/>
</dbReference>
<dbReference type="InterPro" id="IPR040442">
    <property type="entry name" value="Pyrv_kinase-like_dom_sf"/>
</dbReference>
<dbReference type="CDD" id="cd00377">
    <property type="entry name" value="ICL_PEPM"/>
    <property type="match status" value="1"/>
</dbReference>
<name>A0A1T5MB62_9BACT</name>